<dbReference type="OrthoDB" id="9776275at2"/>
<dbReference type="Proteomes" id="UP000322726">
    <property type="component" value="Chromosome"/>
</dbReference>
<reference evidence="1 2" key="2">
    <citation type="submission" date="2019-09" db="EMBL/GenBank/DDBJ databases">
        <title>Complete genome sequencing of four Arcobacter species reveals a diverse suite of mobile elements.</title>
        <authorList>
            <person name="Miller W.G."/>
            <person name="Yee E."/>
            <person name="Bono J.L."/>
        </authorList>
    </citation>
    <scope>NUCLEOTIDE SEQUENCE [LARGE SCALE GENOMIC DNA]</scope>
    <source>
        <strain evidence="1 2">LMG 26638</strain>
    </source>
</reference>
<dbReference type="KEGG" id="apai:APAC_2391"/>
<dbReference type="RefSeq" id="WP_130234339.1">
    <property type="nucleotide sequence ID" value="NZ_BMEF01000054.1"/>
</dbReference>
<reference evidence="2" key="1">
    <citation type="submission" date="2019-09" db="EMBL/GenBank/DDBJ databases">
        <title>Complete genome sequencing of four Arcobacter species reveals a diverse suite of mobile elements.</title>
        <authorList>
            <person name="On S.L.W."/>
            <person name="Miller W.G."/>
            <person name="Biggs P."/>
            <person name="Cornelius A."/>
            <person name="Vandamme P."/>
        </authorList>
    </citation>
    <scope>NUCLEOTIDE SEQUENCE [LARGE SCALE GENOMIC DNA]</scope>
    <source>
        <strain evidence="2">LMG 26638</strain>
    </source>
</reference>
<dbReference type="InterPro" id="IPR018707">
    <property type="entry name" value="LpxR"/>
</dbReference>
<gene>
    <name evidence="1" type="ORF">APAC_2391</name>
</gene>
<dbReference type="Pfam" id="PF09982">
    <property type="entry name" value="LpxR"/>
    <property type="match status" value="1"/>
</dbReference>
<dbReference type="Gene3D" id="2.40.128.140">
    <property type="entry name" value="Outer membrane protein"/>
    <property type="match status" value="1"/>
</dbReference>
<proteinExistence type="predicted"/>
<dbReference type="EMBL" id="CP035928">
    <property type="protein sequence ID" value="QEP35449.1"/>
    <property type="molecule type" value="Genomic_DNA"/>
</dbReference>
<dbReference type="InterPro" id="IPR037107">
    <property type="entry name" value="Put_OMP_sf"/>
</dbReference>
<reference evidence="1 2" key="3">
    <citation type="submission" date="2019-09" db="EMBL/GenBank/DDBJ databases">
        <title>Taxonomic note: a critical rebuttal of the proposed division of the genus Arcobacter into six genera, emended descriptions of Arcobacter anaerophilus and the genus Arcobacter, and an assessment of genus-level boundaries for Epsilonproteobacteria using in silico genomic comparator tools.</title>
        <authorList>
            <person name="On S.L.W."/>
            <person name="Miller W.G."/>
            <person name="Biggs P."/>
            <person name="Cornelius A."/>
            <person name="Vandamme P."/>
        </authorList>
    </citation>
    <scope>NUCLEOTIDE SEQUENCE [LARGE SCALE GENOMIC DNA]</scope>
    <source>
        <strain evidence="1 2">LMG 26638</strain>
    </source>
</reference>
<protein>
    <submittedName>
        <fullName evidence="1">DUF2219 domain-containing protein</fullName>
    </submittedName>
</protein>
<evidence type="ECO:0000313" key="1">
    <source>
        <dbReference type="EMBL" id="QEP35449.1"/>
    </source>
</evidence>
<keyword evidence="2" id="KW-1185">Reference proteome</keyword>
<organism evidence="1 2">
    <name type="scientific">Malaciobacter pacificus</name>
    <dbReference type="NCBI Taxonomy" id="1080223"/>
    <lineage>
        <taxon>Bacteria</taxon>
        <taxon>Pseudomonadati</taxon>
        <taxon>Campylobacterota</taxon>
        <taxon>Epsilonproteobacteria</taxon>
        <taxon>Campylobacterales</taxon>
        <taxon>Arcobacteraceae</taxon>
        <taxon>Malaciobacter</taxon>
    </lineage>
</organism>
<dbReference type="AlphaFoldDB" id="A0A5C2HAQ8"/>
<sequence>MKKYALFLICFNLTFADSFLFHMENDVINDTDRHLTNNMKLSWMYDNMDSEYYDSFNFLINHDIYTPDDIKSKNISDYDMPYAGYIKTEYNFYKFTNNYYHSLGLILGHIGKYAYAQELQEGLHSILPANDPQGWDNQIGDKTIYGVSYDFGHRLYKKEFEKNKIDFSYNFYTELSNAKRDLLTILSFRYGNNYPDNFINSQINLQKTNGWDIAFNIYYEYLDYFYILDEYKDQYNINRDKDFFGEGIKFNYYNGNSIYSIKFDQMNTALQDKDYDRWVGLSYTYIFD</sequence>
<accession>A0A5C2HAQ8</accession>
<evidence type="ECO:0000313" key="2">
    <source>
        <dbReference type="Proteomes" id="UP000322726"/>
    </source>
</evidence>
<name>A0A5C2HAQ8_9BACT</name>